<dbReference type="Proteomes" id="UP001163603">
    <property type="component" value="Chromosome 1"/>
</dbReference>
<proteinExistence type="predicted"/>
<reference evidence="2" key="1">
    <citation type="journal article" date="2023" name="G3 (Bethesda)">
        <title>Genome assembly and association tests identify interacting loci associated with vigor, precocity, and sex in interspecific pistachio rootstocks.</title>
        <authorList>
            <person name="Palmer W."/>
            <person name="Jacygrad E."/>
            <person name="Sagayaradj S."/>
            <person name="Cavanaugh K."/>
            <person name="Han R."/>
            <person name="Bertier L."/>
            <person name="Beede B."/>
            <person name="Kafkas S."/>
            <person name="Golino D."/>
            <person name="Preece J."/>
            <person name="Michelmore R."/>
        </authorList>
    </citation>
    <scope>NUCLEOTIDE SEQUENCE [LARGE SCALE GENOMIC DNA]</scope>
</reference>
<evidence type="ECO:0000313" key="1">
    <source>
        <dbReference type="EMBL" id="KAJ0054277.1"/>
    </source>
</evidence>
<gene>
    <name evidence="1" type="ORF">Pint_01420</name>
</gene>
<sequence length="852" mass="92432">MESNSKNSRNVRGGGGGLPVEMPPDIRKIVQSLREVVGRNCTDSEIYSVLVDCNMDADDAVQRLLSQDTFHEVKSKRERRKEMKETQELRAARCNSGTSSRGARLGNDGVSYIASTENNCNELGKAACKREIGSSAPLVSSSPSYVYRATGKNINEQPSTLSYMHGKVVTRAFAFLHKPCCSNFFNADNRRQSIGTGDAISSSVQLSLGLQPAWPGVSKGHLSMADIVRRGRQENRGSEMSTEISCMPQLAASTNSSHSHIKSPQTSSPPESMMHQDLYSPHLSNLSEMIHESGMTANQHDVDNEWPVIENLTSSSGSSALCTSADPDTEVYANQSCMYGDTADLSTNSQPNKVQVSERDIDIQNLNSANGSSSASTRQIFANGAGGASDDDLLQEKITHDSLWHMSKPQEGMASSSDLPFPNRAASVNGNITLTVSSAAANLQQLNIGKEELAMPPPENNSTVVLPNYLQAFSSDCSHLSFGTYKSGAASASPKPVASNPLKSNLEISAAIDGSSAGHLNIRDRHDFFFFFFLFRNSGYLADKHLGFLYDTPTTTADVRNYDLLVSSQAEVKTQDAPEATRGHPYISPLPVPDSSIKNIQQSSPKSSFVITPNARNLPTSLSEMALNSGTFCLPQQSSQTLPGSNLAYRAVPPQLLSERSYSQPTLPLGESANMFGYPSIPQSQTYVPSALQQAYQGSSTYHDSVAGMNYNLLQYRNGATMSSLPLSNDSTSAYRSFVGNTNNIPGNFLLNMSTSPTRSAVGYNDLLHYQYRDGNSSTRFQQNNHSTWDSGTGSQTMLLQDGSCYSLLGQNPQHPGYQQGQPASHHYESLGYPNMYPSQTDYTKTSAAKPW</sequence>
<dbReference type="EMBL" id="CM047736">
    <property type="protein sequence ID" value="KAJ0054277.1"/>
    <property type="molecule type" value="Genomic_DNA"/>
</dbReference>
<comment type="caution">
    <text evidence="1">The sequence shown here is derived from an EMBL/GenBank/DDBJ whole genome shotgun (WGS) entry which is preliminary data.</text>
</comment>
<evidence type="ECO:0000313" key="2">
    <source>
        <dbReference type="Proteomes" id="UP001163603"/>
    </source>
</evidence>
<organism evidence="1 2">
    <name type="scientific">Pistacia integerrima</name>
    <dbReference type="NCBI Taxonomy" id="434235"/>
    <lineage>
        <taxon>Eukaryota</taxon>
        <taxon>Viridiplantae</taxon>
        <taxon>Streptophyta</taxon>
        <taxon>Embryophyta</taxon>
        <taxon>Tracheophyta</taxon>
        <taxon>Spermatophyta</taxon>
        <taxon>Magnoliopsida</taxon>
        <taxon>eudicotyledons</taxon>
        <taxon>Gunneridae</taxon>
        <taxon>Pentapetalae</taxon>
        <taxon>rosids</taxon>
        <taxon>malvids</taxon>
        <taxon>Sapindales</taxon>
        <taxon>Anacardiaceae</taxon>
        <taxon>Pistacia</taxon>
    </lineage>
</organism>
<protein>
    <submittedName>
        <fullName evidence="1">Uncharacterized protein</fullName>
    </submittedName>
</protein>
<name>A0ACC0ZRC4_9ROSI</name>
<keyword evidence="2" id="KW-1185">Reference proteome</keyword>
<accession>A0ACC0ZRC4</accession>